<sequence>MMECTRLMEKLDCLQVDLSRSNELMCKTKTIMTETDKKIELTKTEIVKLQCQKDQLRHEIGSLRQDIEKSQTTLFNTQMRIKCSEQKLGEMR</sequence>
<organism evidence="2">
    <name type="scientific">marine metagenome</name>
    <dbReference type="NCBI Taxonomy" id="408172"/>
    <lineage>
        <taxon>unclassified sequences</taxon>
        <taxon>metagenomes</taxon>
        <taxon>ecological metagenomes</taxon>
    </lineage>
</organism>
<proteinExistence type="predicted"/>
<dbReference type="EMBL" id="UINC01138865">
    <property type="protein sequence ID" value="SVD25068.1"/>
    <property type="molecule type" value="Genomic_DNA"/>
</dbReference>
<evidence type="ECO:0000313" key="2">
    <source>
        <dbReference type="EMBL" id="SVD25068.1"/>
    </source>
</evidence>
<gene>
    <name evidence="2" type="ORF">METZ01_LOCUS377922</name>
</gene>
<evidence type="ECO:0000256" key="1">
    <source>
        <dbReference type="SAM" id="Coils"/>
    </source>
</evidence>
<protein>
    <submittedName>
        <fullName evidence="2">Uncharacterized protein</fullName>
    </submittedName>
</protein>
<keyword evidence="1" id="KW-0175">Coiled coil</keyword>
<reference evidence="2" key="1">
    <citation type="submission" date="2018-05" db="EMBL/GenBank/DDBJ databases">
        <authorList>
            <person name="Lanie J.A."/>
            <person name="Ng W.-L."/>
            <person name="Kazmierczak K.M."/>
            <person name="Andrzejewski T.M."/>
            <person name="Davidsen T.M."/>
            <person name="Wayne K.J."/>
            <person name="Tettelin H."/>
            <person name="Glass J.I."/>
            <person name="Rusch D."/>
            <person name="Podicherti R."/>
            <person name="Tsui H.-C.T."/>
            <person name="Winkler M.E."/>
        </authorList>
    </citation>
    <scope>NUCLEOTIDE SEQUENCE</scope>
</reference>
<dbReference type="AlphaFoldDB" id="A0A382TUC9"/>
<name>A0A382TUC9_9ZZZZ</name>
<feature type="coiled-coil region" evidence="1">
    <location>
        <begin position="39"/>
        <end position="73"/>
    </location>
</feature>
<accession>A0A382TUC9</accession>